<dbReference type="AlphaFoldDB" id="E6QJM9"/>
<organism evidence="1">
    <name type="scientific">mine drainage metagenome</name>
    <dbReference type="NCBI Taxonomy" id="410659"/>
    <lineage>
        <taxon>unclassified sequences</taxon>
        <taxon>metagenomes</taxon>
        <taxon>ecological metagenomes</taxon>
    </lineage>
</organism>
<name>E6QJM9_9ZZZZ</name>
<reference evidence="1" key="1">
    <citation type="submission" date="2009-10" db="EMBL/GenBank/DDBJ databases">
        <title>Diversity of trophic interactions inside an arsenic-rich microbial ecosystem.</title>
        <authorList>
            <person name="Bertin P.N."/>
            <person name="Heinrich-Salmeron A."/>
            <person name="Pelletier E."/>
            <person name="Goulhen-Chollet F."/>
            <person name="Arsene-Ploetze F."/>
            <person name="Gallien S."/>
            <person name="Calteau A."/>
            <person name="Vallenet D."/>
            <person name="Casiot C."/>
            <person name="Chane-Woon-Ming B."/>
            <person name="Giloteaux L."/>
            <person name="Barakat M."/>
            <person name="Bonnefoy V."/>
            <person name="Bruneel O."/>
            <person name="Chandler M."/>
            <person name="Cleiss J."/>
            <person name="Duran R."/>
            <person name="Elbaz-Poulichet F."/>
            <person name="Fonknechten N."/>
            <person name="Lauga B."/>
            <person name="Mornico D."/>
            <person name="Ortet P."/>
            <person name="Schaeffer C."/>
            <person name="Siguier P."/>
            <person name="Alexander Thil Smith A."/>
            <person name="Van Dorsselaer A."/>
            <person name="Weissenbach J."/>
            <person name="Medigue C."/>
            <person name="Le Paslier D."/>
        </authorList>
    </citation>
    <scope>NUCLEOTIDE SEQUENCE</scope>
</reference>
<sequence length="61" mass="6701">MGGRFDEVPNVWNSLLRSIRTPITERHSLFPASYIRILMSLPCGPLCPDIPGEGTGLPCFA</sequence>
<evidence type="ECO:0000313" key="1">
    <source>
        <dbReference type="EMBL" id="CBI07446.1"/>
    </source>
</evidence>
<accession>E6QJM9</accession>
<dbReference type="EMBL" id="CABQ01000089">
    <property type="protein sequence ID" value="CBI07446.1"/>
    <property type="molecule type" value="Genomic_DNA"/>
</dbReference>
<gene>
    <name evidence="1" type="ORF">CARN6_0780</name>
</gene>
<proteinExistence type="predicted"/>
<protein>
    <submittedName>
        <fullName evidence="1">Uncharacterized protein</fullName>
    </submittedName>
</protein>
<comment type="caution">
    <text evidence="1">The sequence shown here is derived from an EMBL/GenBank/DDBJ whole genome shotgun (WGS) entry which is preliminary data.</text>
</comment>